<proteinExistence type="predicted"/>
<feature type="region of interest" description="Disordered" evidence="1">
    <location>
        <begin position="48"/>
        <end position="71"/>
    </location>
</feature>
<feature type="compositionally biased region" description="Low complexity" evidence="1">
    <location>
        <begin position="56"/>
        <end position="68"/>
    </location>
</feature>
<dbReference type="EMBL" id="JARPUR010000001">
    <property type="protein sequence ID" value="KAK4884133.1"/>
    <property type="molecule type" value="Genomic_DNA"/>
</dbReference>
<keyword evidence="3" id="KW-1185">Reference proteome</keyword>
<evidence type="ECO:0000313" key="3">
    <source>
        <dbReference type="Proteomes" id="UP001353858"/>
    </source>
</evidence>
<comment type="caution">
    <text evidence="2">The sequence shown here is derived from an EMBL/GenBank/DDBJ whole genome shotgun (WGS) entry which is preliminary data.</text>
</comment>
<dbReference type="AlphaFoldDB" id="A0AAN7QM10"/>
<evidence type="ECO:0000313" key="2">
    <source>
        <dbReference type="EMBL" id="KAK4884133.1"/>
    </source>
</evidence>
<organism evidence="2 3">
    <name type="scientific">Aquatica leii</name>
    <dbReference type="NCBI Taxonomy" id="1421715"/>
    <lineage>
        <taxon>Eukaryota</taxon>
        <taxon>Metazoa</taxon>
        <taxon>Ecdysozoa</taxon>
        <taxon>Arthropoda</taxon>
        <taxon>Hexapoda</taxon>
        <taxon>Insecta</taxon>
        <taxon>Pterygota</taxon>
        <taxon>Neoptera</taxon>
        <taxon>Endopterygota</taxon>
        <taxon>Coleoptera</taxon>
        <taxon>Polyphaga</taxon>
        <taxon>Elateriformia</taxon>
        <taxon>Elateroidea</taxon>
        <taxon>Lampyridae</taxon>
        <taxon>Luciolinae</taxon>
        <taxon>Aquatica</taxon>
    </lineage>
</organism>
<gene>
    <name evidence="2" type="ORF">RN001_000404</name>
</gene>
<accession>A0AAN7QM10</accession>
<sequence length="118" mass="12873">MNQPKTLSCGTSSNIHDSQPLAEVSTAIQDGASTTTWVPKQLVATSISSPQLPGCSSNSAPTTPSSSALKTTKNLRSRTLYSFRKNNLISRSKESSRLICYDRLWSEATKFRKNAMNC</sequence>
<name>A0AAN7QM10_9COLE</name>
<evidence type="ECO:0000256" key="1">
    <source>
        <dbReference type="SAM" id="MobiDB-lite"/>
    </source>
</evidence>
<dbReference type="Proteomes" id="UP001353858">
    <property type="component" value="Unassembled WGS sequence"/>
</dbReference>
<protein>
    <submittedName>
        <fullName evidence="2">Uncharacterized protein</fullName>
    </submittedName>
</protein>
<reference evidence="3" key="1">
    <citation type="submission" date="2023-01" db="EMBL/GenBank/DDBJ databases">
        <title>Key to firefly adult light organ development and bioluminescence: homeobox transcription factors regulate luciferase expression and transportation to peroxisome.</title>
        <authorList>
            <person name="Fu X."/>
        </authorList>
    </citation>
    <scope>NUCLEOTIDE SEQUENCE [LARGE SCALE GENOMIC DNA]</scope>
</reference>